<dbReference type="GO" id="GO:0005634">
    <property type="term" value="C:nucleus"/>
    <property type="evidence" value="ECO:0007669"/>
    <property type="project" value="UniProtKB-SubCell"/>
</dbReference>
<evidence type="ECO:0000256" key="5">
    <source>
        <dbReference type="ARBA" id="ARBA00023125"/>
    </source>
</evidence>
<dbReference type="Pfam" id="PF02309">
    <property type="entry name" value="AUX_IAA"/>
    <property type="match status" value="1"/>
</dbReference>
<name>A0A4V3WJN8_CAMSN</name>
<evidence type="ECO:0000256" key="9">
    <source>
        <dbReference type="RuleBase" id="RU004561"/>
    </source>
</evidence>
<comment type="subcellular location">
    <subcellularLocation>
        <location evidence="1 9">Nucleus</location>
    </subcellularLocation>
</comment>
<keyword evidence="3" id="KW-0217">Developmental protein</keyword>
<evidence type="ECO:0000313" key="14">
    <source>
        <dbReference type="Proteomes" id="UP000306102"/>
    </source>
</evidence>
<comment type="caution">
    <text evidence="13">The sequence shown here is derived from an EMBL/GenBank/DDBJ whole genome shotgun (WGS) entry which is preliminary data.</text>
</comment>
<feature type="domain" description="TF-B3" evidence="11">
    <location>
        <begin position="151"/>
        <end position="253"/>
    </location>
</feature>
<evidence type="ECO:0000256" key="8">
    <source>
        <dbReference type="ARBA" id="ARBA00023294"/>
    </source>
</evidence>
<dbReference type="AlphaFoldDB" id="A0A4V3WJN8"/>
<dbReference type="FunFam" id="2.30.30.1040:FF:000001">
    <property type="entry name" value="Auxin response factor"/>
    <property type="match status" value="1"/>
</dbReference>
<evidence type="ECO:0000256" key="1">
    <source>
        <dbReference type="ARBA" id="ARBA00004123"/>
    </source>
</evidence>
<dbReference type="InterPro" id="IPR053793">
    <property type="entry name" value="PB1-like"/>
</dbReference>
<dbReference type="InterPro" id="IPR003340">
    <property type="entry name" value="B3_DNA-bd"/>
</dbReference>
<dbReference type="Proteomes" id="UP000306102">
    <property type="component" value="Unassembled WGS sequence"/>
</dbReference>
<evidence type="ECO:0000259" key="12">
    <source>
        <dbReference type="PROSITE" id="PS51745"/>
    </source>
</evidence>
<evidence type="ECO:0000256" key="3">
    <source>
        <dbReference type="ARBA" id="ARBA00022473"/>
    </source>
</evidence>
<dbReference type="Pfam" id="PF02362">
    <property type="entry name" value="B3"/>
    <property type="match status" value="1"/>
</dbReference>
<sequence length="737" mass="82347">MASSGNDRGSLSSHKVEFETQKTICQNDGSLTLNNNNNNQQGEKDDLSIQLWHACAGPLVNVPSAGDKVFYFPQGHIEQVEVYTNQDGNVEMPIYNLPSKILCKVVYAQLKAEPYTDEVFAQITLLPEQEGTSPENGIAESVPQKVRAYSFKKSLTPSDTSKHGGLSIPKRYADQCFPPLDSSQEPPAQELVAKDLHGSEWRFRHIYRGQPKRHLITSGWSAFVSAKKLVAGDACIFLRGENGELYVGFRRATTRQTNISASVLSGHSMQHGILASAFHAISTGTMFTVYYRPWTSPVEFIIPHDRYIKSTTEYQCSVGTRFRMLFEGEDCAEQKCSRFSGTIVGIDNIDRLRWPGSEWRCLQVQWDSPSHDPFCPQRISPWSIEPMVEKYTSLLPHQKRACPLDPSTLQFPVGKQLMITRALLFISSSAIQMIKFFFPKSQGSLQGSVEHKLKRHSGVLQGQEIRAIGAREQGSLGKPILSPLFPQPNPIWHHRQVGYEPFCHSHANTISIPSGNPPSPTLAYRPPTFTFPQTKTTEVSTSFSIPKVKSTSSAHQDWNEEKKDEIKAPMGKPNGSDKYMLFGVNIFSRPLELHSQQVVSSVVSQSGISETIQVSEPSKSVSGCLPEKQCENCCPIANRSCTKVLKHGTALGRSVDLTRYDGYNELIRELDQMFDFNGTLIDMSSGWHVTYIDGEGDMMLVRDCPWIEFRAVVRKMLICPKESVEELDRSSPNAPSS</sequence>
<evidence type="ECO:0000259" key="11">
    <source>
        <dbReference type="PROSITE" id="PS50863"/>
    </source>
</evidence>
<dbReference type="PROSITE" id="PS51745">
    <property type="entry name" value="PB1"/>
    <property type="match status" value="1"/>
</dbReference>
<dbReference type="PANTHER" id="PTHR31384">
    <property type="entry name" value="AUXIN RESPONSE FACTOR 4-RELATED"/>
    <property type="match status" value="1"/>
</dbReference>
<keyword evidence="6 9" id="KW-0804">Transcription</keyword>
<feature type="compositionally biased region" description="Basic and acidic residues" evidence="10">
    <location>
        <begin position="557"/>
        <end position="567"/>
    </location>
</feature>
<dbReference type="CDD" id="cd10017">
    <property type="entry name" value="B3_DNA"/>
    <property type="match status" value="1"/>
</dbReference>
<dbReference type="GO" id="GO:0006355">
    <property type="term" value="P:regulation of DNA-templated transcription"/>
    <property type="evidence" value="ECO:0007669"/>
    <property type="project" value="InterPro"/>
</dbReference>
<dbReference type="InterPro" id="IPR044835">
    <property type="entry name" value="ARF_plant"/>
</dbReference>
<dbReference type="Gene3D" id="2.30.30.1040">
    <property type="match status" value="1"/>
</dbReference>
<protein>
    <recommendedName>
        <fullName evidence="9">Auxin response factor</fullName>
    </recommendedName>
</protein>
<accession>A0A4V3WJN8</accession>
<feature type="region of interest" description="Disordered" evidence="10">
    <location>
        <begin position="551"/>
        <end position="572"/>
    </location>
</feature>
<dbReference type="SMART" id="SM01019">
    <property type="entry name" value="B3"/>
    <property type="match status" value="1"/>
</dbReference>
<dbReference type="Gene3D" id="2.40.330.10">
    <property type="entry name" value="DNA-binding pseudobarrel domain"/>
    <property type="match status" value="1"/>
</dbReference>
<evidence type="ECO:0000256" key="2">
    <source>
        <dbReference type="ARBA" id="ARBA00007853"/>
    </source>
</evidence>
<comment type="similarity">
    <text evidence="2 9">Belongs to the ARF family.</text>
</comment>
<comment type="subunit">
    <text evidence="9">Homodimers and heterodimers.</text>
</comment>
<dbReference type="GO" id="GO:0009734">
    <property type="term" value="P:auxin-activated signaling pathway"/>
    <property type="evidence" value="ECO:0007669"/>
    <property type="project" value="UniProtKB-KW"/>
</dbReference>
<dbReference type="Gene3D" id="3.10.20.90">
    <property type="entry name" value="Phosphatidylinositol 3-kinase Catalytic Subunit, Chain A, domain 1"/>
    <property type="match status" value="1"/>
</dbReference>
<keyword evidence="4 9" id="KW-0805">Transcription regulation</keyword>
<comment type="function">
    <text evidence="9">Auxin response factors (ARFs) are transcriptional factors that bind specifically to the DNA sequence 5'-TGTCTC-3' found in the auxin-responsive promoter elements (AuxREs).</text>
</comment>
<dbReference type="SUPFAM" id="SSF101936">
    <property type="entry name" value="DNA-binding pseudobarrel domain"/>
    <property type="match status" value="1"/>
</dbReference>
<proteinExistence type="inferred from homology"/>
<dbReference type="PANTHER" id="PTHR31384:SF25">
    <property type="entry name" value="AUXIN RESPONSE FACTOR"/>
    <property type="match status" value="1"/>
</dbReference>
<evidence type="ECO:0000256" key="6">
    <source>
        <dbReference type="ARBA" id="ARBA00023163"/>
    </source>
</evidence>
<feature type="domain" description="PB1" evidence="12">
    <location>
        <begin position="639"/>
        <end position="721"/>
    </location>
</feature>
<keyword evidence="5 9" id="KW-0238">DNA-binding</keyword>
<evidence type="ECO:0000256" key="10">
    <source>
        <dbReference type="SAM" id="MobiDB-lite"/>
    </source>
</evidence>
<reference evidence="13 14" key="1">
    <citation type="journal article" date="2018" name="Proc. Natl. Acad. Sci. U.S.A.">
        <title>Draft genome sequence of Camellia sinensis var. sinensis provides insights into the evolution of the tea genome and tea quality.</title>
        <authorList>
            <person name="Wei C."/>
            <person name="Yang H."/>
            <person name="Wang S."/>
            <person name="Zhao J."/>
            <person name="Liu C."/>
            <person name="Gao L."/>
            <person name="Xia E."/>
            <person name="Lu Y."/>
            <person name="Tai Y."/>
            <person name="She G."/>
            <person name="Sun J."/>
            <person name="Cao H."/>
            <person name="Tong W."/>
            <person name="Gao Q."/>
            <person name="Li Y."/>
            <person name="Deng W."/>
            <person name="Jiang X."/>
            <person name="Wang W."/>
            <person name="Chen Q."/>
            <person name="Zhang S."/>
            <person name="Li H."/>
            <person name="Wu J."/>
            <person name="Wang P."/>
            <person name="Li P."/>
            <person name="Shi C."/>
            <person name="Zheng F."/>
            <person name="Jian J."/>
            <person name="Huang B."/>
            <person name="Shan D."/>
            <person name="Shi M."/>
            <person name="Fang C."/>
            <person name="Yue Y."/>
            <person name="Li F."/>
            <person name="Li D."/>
            <person name="Wei S."/>
            <person name="Han B."/>
            <person name="Jiang C."/>
            <person name="Yin Y."/>
            <person name="Xia T."/>
            <person name="Zhang Z."/>
            <person name="Bennetzen J.L."/>
            <person name="Zhao S."/>
            <person name="Wan X."/>
        </authorList>
    </citation>
    <scope>NUCLEOTIDE SEQUENCE [LARGE SCALE GENOMIC DNA]</scope>
    <source>
        <strain evidence="14">cv. Shuchazao</strain>
        <tissue evidence="13">Leaf</tissue>
    </source>
</reference>
<dbReference type="GO" id="GO:0003677">
    <property type="term" value="F:DNA binding"/>
    <property type="evidence" value="ECO:0007669"/>
    <property type="project" value="UniProtKB-KW"/>
</dbReference>
<evidence type="ECO:0000313" key="13">
    <source>
        <dbReference type="EMBL" id="THF97706.1"/>
    </source>
</evidence>
<evidence type="ECO:0000256" key="4">
    <source>
        <dbReference type="ARBA" id="ARBA00023015"/>
    </source>
</evidence>
<dbReference type="Pfam" id="PF06507">
    <property type="entry name" value="ARF_AD"/>
    <property type="match status" value="1"/>
</dbReference>
<gene>
    <name evidence="13" type="ORF">TEA_010951</name>
</gene>
<keyword evidence="8 9" id="KW-0927">Auxin signaling pathway</keyword>
<dbReference type="InterPro" id="IPR015300">
    <property type="entry name" value="DNA-bd_pseudobarrel_sf"/>
</dbReference>
<dbReference type="PROSITE" id="PS50863">
    <property type="entry name" value="B3"/>
    <property type="match status" value="1"/>
</dbReference>
<dbReference type="InterPro" id="IPR010525">
    <property type="entry name" value="ARF_dom"/>
</dbReference>
<keyword evidence="14" id="KW-1185">Reference proteome</keyword>
<dbReference type="EMBL" id="SDRB02012452">
    <property type="protein sequence ID" value="THF97706.1"/>
    <property type="molecule type" value="Genomic_DNA"/>
</dbReference>
<dbReference type="SUPFAM" id="SSF54277">
    <property type="entry name" value="CAD &amp; PB1 domains"/>
    <property type="match status" value="1"/>
</dbReference>
<dbReference type="FunFam" id="2.40.330.10:FF:000001">
    <property type="entry name" value="Auxin response factor"/>
    <property type="match status" value="1"/>
</dbReference>
<organism evidence="13 14">
    <name type="scientific">Camellia sinensis var. sinensis</name>
    <name type="common">China tea</name>
    <dbReference type="NCBI Taxonomy" id="542762"/>
    <lineage>
        <taxon>Eukaryota</taxon>
        <taxon>Viridiplantae</taxon>
        <taxon>Streptophyta</taxon>
        <taxon>Embryophyta</taxon>
        <taxon>Tracheophyta</taxon>
        <taxon>Spermatophyta</taxon>
        <taxon>Magnoliopsida</taxon>
        <taxon>eudicotyledons</taxon>
        <taxon>Gunneridae</taxon>
        <taxon>Pentapetalae</taxon>
        <taxon>asterids</taxon>
        <taxon>Ericales</taxon>
        <taxon>Theaceae</taxon>
        <taxon>Camellia</taxon>
    </lineage>
</organism>
<keyword evidence="7 9" id="KW-0539">Nucleus</keyword>
<evidence type="ECO:0000256" key="7">
    <source>
        <dbReference type="ARBA" id="ARBA00023242"/>
    </source>
</evidence>
<dbReference type="InterPro" id="IPR033389">
    <property type="entry name" value="AUX/IAA_dom"/>
</dbReference>